<dbReference type="EMBL" id="BMGL01000016">
    <property type="protein sequence ID" value="GGE22484.1"/>
    <property type="molecule type" value="Genomic_DNA"/>
</dbReference>
<dbReference type="RefSeq" id="WP_188407143.1">
    <property type="nucleotide sequence ID" value="NZ_BMGL01000016.1"/>
</dbReference>
<evidence type="ECO:0000313" key="2">
    <source>
        <dbReference type="EMBL" id="GGE22484.1"/>
    </source>
</evidence>
<keyword evidence="1" id="KW-0812">Transmembrane</keyword>
<gene>
    <name evidence="2" type="primary">mreD</name>
    <name evidence="2" type="ORF">GCM10010831_24310</name>
</gene>
<reference evidence="2 3" key="1">
    <citation type="journal article" date="2014" name="Int. J. Syst. Evol. Microbiol.">
        <title>Complete genome sequence of Corynebacterium casei LMG S-19264T (=DSM 44701T), isolated from a smear-ripened cheese.</title>
        <authorList>
            <consortium name="US DOE Joint Genome Institute (JGI-PGF)"/>
            <person name="Walter F."/>
            <person name="Albersmeier A."/>
            <person name="Kalinowski J."/>
            <person name="Ruckert C."/>
        </authorList>
    </citation>
    <scope>NUCLEOTIDE SEQUENCE [LARGE SCALE GENOMIC DNA]</scope>
    <source>
        <strain evidence="2 3">CGMCC 1.12925</strain>
    </source>
</reference>
<keyword evidence="3" id="KW-1185">Reference proteome</keyword>
<comment type="caution">
    <text evidence="2">The sequence shown here is derived from an EMBL/GenBank/DDBJ whole genome shotgun (WGS) entry which is preliminary data.</text>
</comment>
<accession>A0A917A2T9</accession>
<feature type="transmembrane region" description="Helical" evidence="1">
    <location>
        <begin position="112"/>
        <end position="133"/>
    </location>
</feature>
<proteinExistence type="predicted"/>
<dbReference type="AlphaFoldDB" id="A0A917A2T9"/>
<evidence type="ECO:0000313" key="3">
    <source>
        <dbReference type="Proteomes" id="UP000599688"/>
    </source>
</evidence>
<feature type="transmembrane region" description="Helical" evidence="1">
    <location>
        <begin position="34"/>
        <end position="59"/>
    </location>
</feature>
<feature type="transmembrane region" description="Helical" evidence="1">
    <location>
        <begin position="6"/>
        <end position="27"/>
    </location>
</feature>
<dbReference type="Proteomes" id="UP000599688">
    <property type="component" value="Unassembled WGS sequence"/>
</dbReference>
<feature type="transmembrane region" description="Helical" evidence="1">
    <location>
        <begin position="139"/>
        <end position="162"/>
    </location>
</feature>
<protein>
    <submittedName>
        <fullName evidence="2">Rod shape-determining protein MreD</fullName>
    </submittedName>
</protein>
<keyword evidence="1" id="KW-1133">Transmembrane helix</keyword>
<evidence type="ECO:0000256" key="1">
    <source>
        <dbReference type="SAM" id="Phobius"/>
    </source>
</evidence>
<organism evidence="2 3">
    <name type="scientific">Psychroflexus salis</name>
    <dbReference type="NCBI Taxonomy" id="1526574"/>
    <lineage>
        <taxon>Bacteria</taxon>
        <taxon>Pseudomonadati</taxon>
        <taxon>Bacteroidota</taxon>
        <taxon>Flavobacteriia</taxon>
        <taxon>Flavobacteriales</taxon>
        <taxon>Flavobacteriaceae</taxon>
        <taxon>Psychroflexus</taxon>
    </lineage>
</organism>
<keyword evidence="1" id="KW-0472">Membrane</keyword>
<sequence>MNNYAVHGIRFIILLLLQVLILNNMLFMGFLKPYVYPLFVILLPLNINKIQALFLAFVMGLSVDFFENTGGVHAAACLVIAFVRPLVLRFSFGINYDYQTLKFYNEGFKQRFNYLAIMVFTHHLVMFALEAFSLKHSLYIVKSTLLSGLFSLFLMLLFVQLIRNRK</sequence>
<feature type="transmembrane region" description="Helical" evidence="1">
    <location>
        <begin position="71"/>
        <end position="92"/>
    </location>
</feature>
<name>A0A917A2T9_9FLAO</name>